<name>A0ABX5SW34_9MICO</name>
<reference evidence="1 2" key="1">
    <citation type="submission" date="2019-03" db="EMBL/GenBank/DDBJ databases">
        <authorList>
            <person name="Dong K."/>
        </authorList>
    </citation>
    <scope>NUCLEOTIDE SEQUENCE [LARGE SCALE GENOMIC DNA]</scope>
    <source>
        <strain evidence="2">dk512</strain>
    </source>
</reference>
<sequence length="147" mass="16135">MAANSHFTIAVHALCWIELAARRGERPLTSERIADSLASNPVLVRRLLAPLRDAGIVESGRGPGSGWTLARPTDQIRLSDVRRALGSERLFAMHPHEPKQTCPVGYGIRPVLGSVYEEVEEAVERELSRRTVSSILESILVDHPLPG</sequence>
<dbReference type="PANTHER" id="PTHR33221">
    <property type="entry name" value="WINGED HELIX-TURN-HELIX TRANSCRIPTIONAL REGULATOR, RRF2 FAMILY"/>
    <property type="match status" value="1"/>
</dbReference>
<dbReference type="PROSITE" id="PS51197">
    <property type="entry name" value="HTH_RRF2_2"/>
    <property type="match status" value="1"/>
</dbReference>
<dbReference type="InterPro" id="IPR036388">
    <property type="entry name" value="WH-like_DNA-bd_sf"/>
</dbReference>
<dbReference type="Proteomes" id="UP000295748">
    <property type="component" value="Chromosome"/>
</dbReference>
<dbReference type="PANTHER" id="PTHR33221:SF15">
    <property type="entry name" value="HTH-TYPE TRANSCRIPTIONAL REGULATOR YWGB-RELATED"/>
    <property type="match status" value="1"/>
</dbReference>
<keyword evidence="2" id="KW-1185">Reference proteome</keyword>
<accession>A0ABX5SW34</accession>
<dbReference type="Gene3D" id="1.10.10.10">
    <property type="entry name" value="Winged helix-like DNA-binding domain superfamily/Winged helix DNA-binding domain"/>
    <property type="match status" value="1"/>
</dbReference>
<dbReference type="SUPFAM" id="SSF46785">
    <property type="entry name" value="Winged helix' DNA-binding domain"/>
    <property type="match status" value="1"/>
</dbReference>
<dbReference type="EMBL" id="CP038266">
    <property type="protein sequence ID" value="QBR90408.1"/>
    <property type="molecule type" value="Genomic_DNA"/>
</dbReference>
<evidence type="ECO:0000313" key="1">
    <source>
        <dbReference type="EMBL" id="QBR90408.1"/>
    </source>
</evidence>
<dbReference type="InterPro" id="IPR000944">
    <property type="entry name" value="Tscrpt_reg_Rrf2"/>
</dbReference>
<protein>
    <submittedName>
        <fullName evidence="1">Transcriptional regulator</fullName>
    </submittedName>
</protein>
<gene>
    <name evidence="1" type="ORF">E4K62_18005</name>
</gene>
<proteinExistence type="predicted"/>
<organism evidence="1 2">
    <name type="scientific">Microbacterium wangchenii</name>
    <dbReference type="NCBI Taxonomy" id="2541726"/>
    <lineage>
        <taxon>Bacteria</taxon>
        <taxon>Bacillati</taxon>
        <taxon>Actinomycetota</taxon>
        <taxon>Actinomycetes</taxon>
        <taxon>Micrococcales</taxon>
        <taxon>Microbacteriaceae</taxon>
        <taxon>Microbacterium</taxon>
    </lineage>
</organism>
<dbReference type="InterPro" id="IPR036390">
    <property type="entry name" value="WH_DNA-bd_sf"/>
</dbReference>
<evidence type="ECO:0000313" key="2">
    <source>
        <dbReference type="Proteomes" id="UP000295748"/>
    </source>
</evidence>
<dbReference type="RefSeq" id="WP_135070332.1">
    <property type="nucleotide sequence ID" value="NZ_CP038266.1"/>
</dbReference>
<dbReference type="Pfam" id="PF02082">
    <property type="entry name" value="Rrf2"/>
    <property type="match status" value="1"/>
</dbReference>